<dbReference type="EC" id="3.2.1.-" evidence="7"/>
<dbReference type="EMBL" id="UXUI01007227">
    <property type="protein sequence ID" value="VDD86408.1"/>
    <property type="molecule type" value="Genomic_DNA"/>
</dbReference>
<evidence type="ECO:0000256" key="3">
    <source>
        <dbReference type="ARBA" id="ARBA00022824"/>
    </source>
</evidence>
<keyword evidence="9" id="KW-1185">Reference proteome</keyword>
<evidence type="ECO:0000256" key="7">
    <source>
        <dbReference type="RuleBase" id="RU361193"/>
    </source>
</evidence>
<dbReference type="InterPro" id="IPR001382">
    <property type="entry name" value="Glyco_hydro_47"/>
</dbReference>
<gene>
    <name evidence="8" type="ORF">EVEC_LOCUS1551</name>
</gene>
<feature type="binding site" evidence="6">
    <location>
        <position position="427"/>
    </location>
    <ligand>
        <name>Ca(2+)</name>
        <dbReference type="ChEBI" id="CHEBI:29108"/>
    </ligand>
</feature>
<dbReference type="PANTHER" id="PTHR45679:SF6">
    <property type="entry name" value="ER DEGRADATION-ENHANCING ALPHA-MANNOSIDASE-LIKE PROTEIN 2"/>
    <property type="match status" value="1"/>
</dbReference>
<dbReference type="STRING" id="51028.A0A158Q9E7"/>
<dbReference type="InterPro" id="IPR044674">
    <property type="entry name" value="EDEM1/2/3"/>
</dbReference>
<accession>A0A158Q9E7</accession>
<dbReference type="PANTHER" id="PTHR45679">
    <property type="entry name" value="ER DEGRADATION-ENHANCING ALPHA-MANNOSIDASE-LIKE PROTEIN 2"/>
    <property type="match status" value="1"/>
</dbReference>
<dbReference type="GO" id="GO:0005975">
    <property type="term" value="P:carbohydrate metabolic process"/>
    <property type="evidence" value="ECO:0007669"/>
    <property type="project" value="InterPro"/>
</dbReference>
<feature type="active site" description="Proton donor" evidence="5">
    <location>
        <position position="76"/>
    </location>
</feature>
<comment type="subcellular location">
    <subcellularLocation>
        <location evidence="1">Endoplasmic reticulum</location>
    </subcellularLocation>
</comment>
<proteinExistence type="inferred from homology"/>
<evidence type="ECO:0000313" key="10">
    <source>
        <dbReference type="WBParaSite" id="EVEC_0000184301-mRNA-1"/>
    </source>
</evidence>
<dbReference type="AlphaFoldDB" id="A0A158Q9E7"/>
<evidence type="ECO:0000256" key="1">
    <source>
        <dbReference type="ARBA" id="ARBA00004240"/>
    </source>
</evidence>
<feature type="active site" evidence="5">
    <location>
        <position position="212"/>
    </location>
</feature>
<reference evidence="8 9" key="2">
    <citation type="submission" date="2018-10" db="EMBL/GenBank/DDBJ databases">
        <authorList>
            <consortium name="Pathogen Informatics"/>
        </authorList>
    </citation>
    <scope>NUCLEOTIDE SEQUENCE [LARGE SCALE GENOMIC DNA]</scope>
</reference>
<evidence type="ECO:0000256" key="2">
    <source>
        <dbReference type="ARBA" id="ARBA00007658"/>
    </source>
</evidence>
<dbReference type="Pfam" id="PF01532">
    <property type="entry name" value="Glyco_hydro_47"/>
    <property type="match status" value="1"/>
</dbReference>
<sequence>MFYHAYNSYLKYAYPLDELKPLSCSGMNTWGSFSLTLIDSLDTLLIMGNETEFIRASKLILDSIKVDSNVNVSVFETNIRVVGGLITAHLLSGREPGWPCSGPLLRLAERFAQKLLPAFNTDTGMPYGTVNLKYGVHKYETPITCTAGVGTMILELGALSKLTGNRNYFFFAQKALDALWESRSSLGLVGNHINVQSGEWTATDAGIGAGIDSYFEYLAKGALLFQRPKLMRQFNEYMKSVNRYVRKEDWFVWVSMTKGQVSLPIFQSLEAFWPGALTGKVADAQRILMQYSHVIRQYGLPPEFYNLPNQEAVKKRSGYPLRPEFIESVYYVYRATKDPWLLQLAADITEAIDFSCRTSCGFATIENVDDHTKEDRMESFFLSETTKYLYLIFDEDNFINNDGTRSRRVETPNGPCILDAGGYVFNTEAHPLDPAALYCCGTKRNNDLRLLKNFENEINLLDLIELPHNSLDSSSSPETSQATMLNISKISSSSAPHYSNNFLKIYFFTFFGLLISYLNIKLFLVLQDLEEVDKQSNLTGHSPEPENQIVNGTTLQEHKSATGKVCLKSHPVLSYQVFSFSLSV</sequence>
<evidence type="ECO:0000256" key="6">
    <source>
        <dbReference type="PIRSR" id="PIRSR601382-2"/>
    </source>
</evidence>
<dbReference type="InterPro" id="IPR036026">
    <property type="entry name" value="Seven-hairpin_glycosidases"/>
</dbReference>
<protein>
    <recommendedName>
        <fullName evidence="7">alpha-1,2-Mannosidase</fullName>
        <ecNumber evidence="7">3.2.1.-</ecNumber>
    </recommendedName>
</protein>
<feature type="active site" description="Proton donor" evidence="5">
    <location>
        <position position="303"/>
    </location>
</feature>
<name>A0A158Q9E7_ENTVE</name>
<dbReference type="Gene3D" id="1.50.10.10">
    <property type="match status" value="1"/>
</dbReference>
<dbReference type="GO" id="GO:0005509">
    <property type="term" value="F:calcium ion binding"/>
    <property type="evidence" value="ECO:0007669"/>
    <property type="project" value="InterPro"/>
</dbReference>
<dbReference type="GO" id="GO:0004571">
    <property type="term" value="F:mannosyl-oligosaccharide 1,2-alpha-mannosidase activity"/>
    <property type="evidence" value="ECO:0007669"/>
    <property type="project" value="InterPro"/>
</dbReference>
<dbReference type="WBParaSite" id="EVEC_0000184301-mRNA-1">
    <property type="protein sequence ID" value="EVEC_0000184301-mRNA-1"/>
    <property type="gene ID" value="EVEC_0000184301"/>
</dbReference>
<comment type="similarity">
    <text evidence="2 7">Belongs to the glycosyl hydrolase 47 family.</text>
</comment>
<feature type="active site" evidence="5">
    <location>
        <position position="324"/>
    </location>
</feature>
<evidence type="ECO:0000313" key="8">
    <source>
        <dbReference type="EMBL" id="VDD86408.1"/>
    </source>
</evidence>
<evidence type="ECO:0000313" key="9">
    <source>
        <dbReference type="Proteomes" id="UP000274131"/>
    </source>
</evidence>
<keyword evidence="4" id="KW-0325">Glycoprotein</keyword>
<reference evidence="10" key="1">
    <citation type="submission" date="2016-04" db="UniProtKB">
        <authorList>
            <consortium name="WormBaseParasite"/>
        </authorList>
    </citation>
    <scope>IDENTIFICATION</scope>
</reference>
<dbReference type="GO" id="GO:1904380">
    <property type="term" value="P:endoplasmic reticulum mannose trimming"/>
    <property type="evidence" value="ECO:0007669"/>
    <property type="project" value="InterPro"/>
</dbReference>
<dbReference type="GO" id="GO:0016020">
    <property type="term" value="C:membrane"/>
    <property type="evidence" value="ECO:0007669"/>
    <property type="project" value="InterPro"/>
</dbReference>
<dbReference type="GO" id="GO:0044322">
    <property type="term" value="C:endoplasmic reticulum quality control compartment"/>
    <property type="evidence" value="ECO:0007669"/>
    <property type="project" value="GOC"/>
</dbReference>
<keyword evidence="3" id="KW-0256">Endoplasmic reticulum</keyword>
<comment type="cofactor">
    <cofactor evidence="6">
        <name>Ca(2+)</name>
        <dbReference type="ChEBI" id="CHEBI:29108"/>
    </cofactor>
</comment>
<keyword evidence="7" id="KW-0326">Glycosidase</keyword>
<keyword evidence="7" id="KW-0378">Hydrolase</keyword>
<evidence type="ECO:0000256" key="5">
    <source>
        <dbReference type="PIRSR" id="PIRSR601382-1"/>
    </source>
</evidence>
<dbReference type="InterPro" id="IPR012341">
    <property type="entry name" value="6hp_glycosidase-like_sf"/>
</dbReference>
<keyword evidence="6" id="KW-0479">Metal-binding</keyword>
<evidence type="ECO:0000256" key="4">
    <source>
        <dbReference type="ARBA" id="ARBA00023180"/>
    </source>
</evidence>
<organism evidence="10">
    <name type="scientific">Enterobius vermicularis</name>
    <name type="common">Human pinworm</name>
    <dbReference type="NCBI Taxonomy" id="51028"/>
    <lineage>
        <taxon>Eukaryota</taxon>
        <taxon>Metazoa</taxon>
        <taxon>Ecdysozoa</taxon>
        <taxon>Nematoda</taxon>
        <taxon>Chromadorea</taxon>
        <taxon>Rhabditida</taxon>
        <taxon>Spirurina</taxon>
        <taxon>Oxyuridomorpha</taxon>
        <taxon>Oxyuroidea</taxon>
        <taxon>Oxyuridae</taxon>
        <taxon>Enterobius</taxon>
    </lineage>
</organism>
<dbReference type="PRINTS" id="PR00747">
    <property type="entry name" value="GLYHDRLASE47"/>
</dbReference>
<dbReference type="Proteomes" id="UP000274131">
    <property type="component" value="Unassembled WGS sequence"/>
</dbReference>
<dbReference type="SUPFAM" id="SSF48225">
    <property type="entry name" value="Seven-hairpin glycosidases"/>
    <property type="match status" value="1"/>
</dbReference>
<keyword evidence="6" id="KW-0106">Calcium</keyword>
<dbReference type="OrthoDB" id="8118055at2759"/>